<dbReference type="RefSeq" id="WP_013807124.1">
    <property type="nucleotide sequence ID" value="NC_015564.1"/>
</dbReference>
<evidence type="ECO:0000256" key="2">
    <source>
        <dbReference type="ARBA" id="ARBA00022448"/>
    </source>
</evidence>
<feature type="transmembrane region" description="Helical" evidence="7">
    <location>
        <begin position="135"/>
        <end position="157"/>
    </location>
</feature>
<evidence type="ECO:0000313" key="10">
    <source>
        <dbReference type="Proteomes" id="UP000009235"/>
    </source>
</evidence>
<dbReference type="GO" id="GO:0005886">
    <property type="term" value="C:plasma membrane"/>
    <property type="evidence" value="ECO:0007669"/>
    <property type="project" value="UniProtKB-SubCell"/>
</dbReference>
<keyword evidence="10" id="KW-1185">Reference proteome</keyword>
<dbReference type="InterPro" id="IPR005829">
    <property type="entry name" value="Sugar_transporter_CS"/>
</dbReference>
<feature type="transmembrane region" description="Helical" evidence="7">
    <location>
        <begin position="296"/>
        <end position="314"/>
    </location>
</feature>
<evidence type="ECO:0000256" key="4">
    <source>
        <dbReference type="ARBA" id="ARBA00022989"/>
    </source>
</evidence>
<dbReference type="PANTHER" id="PTHR42718:SF9">
    <property type="entry name" value="MAJOR FACILITATOR SUPERFAMILY MULTIDRUG TRANSPORTER MFSC"/>
    <property type="match status" value="1"/>
</dbReference>
<feature type="region of interest" description="Disordered" evidence="6">
    <location>
        <begin position="508"/>
        <end position="528"/>
    </location>
</feature>
<feature type="transmembrane region" description="Helical" evidence="7">
    <location>
        <begin position="101"/>
        <end position="123"/>
    </location>
</feature>
<feature type="transmembrane region" description="Helical" evidence="7">
    <location>
        <begin position="392"/>
        <end position="415"/>
    </location>
</feature>
<dbReference type="PANTHER" id="PTHR42718">
    <property type="entry name" value="MAJOR FACILITATOR SUPERFAMILY MULTIDRUG TRANSPORTER MFSC"/>
    <property type="match status" value="1"/>
</dbReference>
<feature type="transmembrane region" description="Helical" evidence="7">
    <location>
        <begin position="326"/>
        <end position="346"/>
    </location>
</feature>
<dbReference type="eggNOG" id="COG0477">
    <property type="taxonomic scope" value="Bacteria"/>
</dbReference>
<dbReference type="InterPro" id="IPR011701">
    <property type="entry name" value="MFS"/>
</dbReference>
<evidence type="ECO:0000256" key="3">
    <source>
        <dbReference type="ARBA" id="ARBA00022692"/>
    </source>
</evidence>
<organism evidence="9 10">
    <name type="scientific">Hoyosella subflava (strain DSM 45089 / JCM 17490 / NBRC 109087 / DQS3-9A1)</name>
    <name type="common">Amycolicicoccus subflavus</name>
    <dbReference type="NCBI Taxonomy" id="443218"/>
    <lineage>
        <taxon>Bacteria</taxon>
        <taxon>Bacillati</taxon>
        <taxon>Actinomycetota</taxon>
        <taxon>Actinomycetes</taxon>
        <taxon>Mycobacteriales</taxon>
        <taxon>Hoyosellaceae</taxon>
        <taxon>Hoyosella</taxon>
    </lineage>
</organism>
<dbReference type="InterPro" id="IPR020846">
    <property type="entry name" value="MFS_dom"/>
</dbReference>
<dbReference type="GO" id="GO:0022857">
    <property type="term" value="F:transmembrane transporter activity"/>
    <property type="evidence" value="ECO:0007669"/>
    <property type="project" value="InterPro"/>
</dbReference>
<dbReference type="EMBL" id="CP002786">
    <property type="protein sequence ID" value="AEF40775.1"/>
    <property type="molecule type" value="Genomic_DNA"/>
</dbReference>
<dbReference type="HOGENOM" id="CLU_000960_28_3_11"/>
<dbReference type="Gene3D" id="1.20.1250.20">
    <property type="entry name" value="MFS general substrate transporter like domains"/>
    <property type="match status" value="1"/>
</dbReference>
<dbReference type="PROSITE" id="PS00216">
    <property type="entry name" value="SUGAR_TRANSPORT_1"/>
    <property type="match status" value="1"/>
</dbReference>
<dbReference type="AlphaFoldDB" id="F6ERW0"/>
<name>F6ERW0_HOYSD</name>
<feature type="transmembrane region" description="Helical" evidence="7">
    <location>
        <begin position="269"/>
        <end position="290"/>
    </location>
</feature>
<keyword evidence="4 7" id="KW-1133">Transmembrane helix</keyword>
<dbReference type="CDD" id="cd17321">
    <property type="entry name" value="MFS_MMR_MDR_like"/>
    <property type="match status" value="1"/>
</dbReference>
<keyword evidence="5 7" id="KW-0472">Membrane</keyword>
<feature type="transmembrane region" description="Helical" evidence="7">
    <location>
        <begin position="163"/>
        <end position="185"/>
    </location>
</feature>
<dbReference type="PRINTS" id="PR01036">
    <property type="entry name" value="TCRTETB"/>
</dbReference>
<proteinExistence type="predicted"/>
<dbReference type="Pfam" id="PF07690">
    <property type="entry name" value="MFS_1"/>
    <property type="match status" value="1"/>
</dbReference>
<evidence type="ECO:0000256" key="6">
    <source>
        <dbReference type="SAM" id="MobiDB-lite"/>
    </source>
</evidence>
<keyword evidence="2" id="KW-0813">Transport</keyword>
<evidence type="ECO:0000313" key="9">
    <source>
        <dbReference type="EMBL" id="AEF40775.1"/>
    </source>
</evidence>
<feature type="domain" description="Major facilitator superfamily (MFS) profile" evidence="8">
    <location>
        <begin position="11"/>
        <end position="505"/>
    </location>
</feature>
<feature type="transmembrane region" description="Helical" evidence="7">
    <location>
        <begin position="229"/>
        <end position="248"/>
    </location>
</feature>
<dbReference type="PROSITE" id="PS50850">
    <property type="entry name" value="MFS"/>
    <property type="match status" value="1"/>
</dbReference>
<feature type="transmembrane region" description="Helical" evidence="7">
    <location>
        <begin position="197"/>
        <end position="217"/>
    </location>
</feature>
<dbReference type="KEGG" id="asd:AS9A_2328"/>
<evidence type="ECO:0000259" key="8">
    <source>
        <dbReference type="PROSITE" id="PS50850"/>
    </source>
</evidence>
<dbReference type="Proteomes" id="UP000009235">
    <property type="component" value="Chromosome"/>
</dbReference>
<keyword evidence="3 7" id="KW-0812">Transmembrane</keyword>
<evidence type="ECO:0000256" key="5">
    <source>
        <dbReference type="ARBA" id="ARBA00023136"/>
    </source>
</evidence>
<accession>F6ERW0</accession>
<feature type="transmembrane region" description="Helical" evidence="7">
    <location>
        <begin position="12"/>
        <end position="34"/>
    </location>
</feature>
<comment type="subcellular location">
    <subcellularLocation>
        <location evidence="1">Cell membrane</location>
        <topology evidence="1">Multi-pass membrane protein</topology>
    </subcellularLocation>
</comment>
<dbReference type="Gene3D" id="1.20.1720.10">
    <property type="entry name" value="Multidrug resistance protein D"/>
    <property type="match status" value="1"/>
</dbReference>
<dbReference type="InterPro" id="IPR036259">
    <property type="entry name" value="MFS_trans_sf"/>
</dbReference>
<feature type="transmembrane region" description="Helical" evidence="7">
    <location>
        <begin position="76"/>
        <end position="95"/>
    </location>
</feature>
<dbReference type="OrthoDB" id="9781469at2"/>
<reference evidence="9 10" key="1">
    <citation type="journal article" date="2011" name="J. Bacteriol.">
        <title>Complete genome sequence of Amycolicicoccus subflavus DQS3-9A1T, an actinomycete isolated from crude oil-polluted soil.</title>
        <authorList>
            <person name="Cai M."/>
            <person name="Chen W.M."/>
            <person name="Nie Y."/>
            <person name="Chi C.Q."/>
            <person name="Wang Y.N."/>
            <person name="Tang Y.Q."/>
            <person name="Li G.Y."/>
            <person name="Wu X.L."/>
        </authorList>
    </citation>
    <scope>NUCLEOTIDE SEQUENCE [LARGE SCALE GENOMIC DNA]</scope>
    <source>
        <strain evidence="10">DSM 45089 / DQS3-9A1</strain>
    </source>
</reference>
<feature type="transmembrane region" description="Helical" evidence="7">
    <location>
        <begin position="358"/>
        <end position="380"/>
    </location>
</feature>
<protein>
    <submittedName>
        <fullName evidence="9">Drug resistance transporter, EmrB/QacA subfamily</fullName>
    </submittedName>
</protein>
<dbReference type="SUPFAM" id="SSF103473">
    <property type="entry name" value="MFS general substrate transporter"/>
    <property type="match status" value="1"/>
</dbReference>
<gene>
    <name evidence="9" type="ordered locus">AS9A_2328</name>
</gene>
<feature type="transmembrane region" description="Helical" evidence="7">
    <location>
        <begin position="474"/>
        <end position="500"/>
    </location>
</feature>
<evidence type="ECO:0000256" key="1">
    <source>
        <dbReference type="ARBA" id="ARBA00004651"/>
    </source>
</evidence>
<evidence type="ECO:0000256" key="7">
    <source>
        <dbReference type="SAM" id="Phobius"/>
    </source>
</evidence>
<dbReference type="STRING" id="443218.AS9A_2328"/>
<feature type="transmembrane region" description="Helical" evidence="7">
    <location>
        <begin position="46"/>
        <end position="64"/>
    </location>
</feature>
<sequence>MDASHTGERRTLAATVGAAGISQLPTAAIVVALASIHNDFGTSLEALQWTVTAFLIPYTALMIVAGRVADVFGRRLVLLAGTGAFVGGSALAAIAVGAPMLIGSIAVAGAGAAAMIPSSMSVITDVFFDAQRAVAIGLWGGATELVSGVGILIGGVLTELLGWRAIFVVCILIGIAILATVVVATPESRDPNASRRIDYAGAAVSAVLLAVLSLALIQGPSWGFGSRATLALFGLTAVAAVVFVMVELRAQFPIIDFSLLRRRNFSGSLVVIFALDFSLGALLFFLPLFFQQMVGYSAIFTGVVLLPLTGLMVLGSPLGGKIAAKVGPRPPIVVGLGLMSIGIFLMTRLTTETTVSQLWLPTAIIGFGTGLALTPMNLAAMNAVNPERAGAASGLLVTLSGLGATMGVALTGALFNELQANRVVSLLAGRDTTVTEAQARNLTGLLADTPRAREELARTVGVGESEAIEVVREAFVSALGSSLFISVALVGVSVLLTLLVMRKEPEVSGAVGHPTGAPPFRPAPRMRQ</sequence>